<dbReference type="GeneTree" id="ENSGT00940000162556"/>
<keyword evidence="3" id="KW-0342">GTP-binding</keyword>
<protein>
    <recommendedName>
        <fullName evidence="4">AIG1-type G domain-containing protein</fullName>
    </recommendedName>
</protein>
<dbReference type="InterPro" id="IPR027417">
    <property type="entry name" value="P-loop_NTPase"/>
</dbReference>
<keyword evidence="2" id="KW-0547">Nucleotide-binding</keyword>
<evidence type="ECO:0000256" key="2">
    <source>
        <dbReference type="ARBA" id="ARBA00022741"/>
    </source>
</evidence>
<evidence type="ECO:0000256" key="3">
    <source>
        <dbReference type="ARBA" id="ARBA00023134"/>
    </source>
</evidence>
<reference evidence="5" key="2">
    <citation type="submission" date="2025-09" db="UniProtKB">
        <authorList>
            <consortium name="Ensembl"/>
        </authorList>
    </citation>
    <scope>IDENTIFICATION</scope>
</reference>
<dbReference type="Gene3D" id="3.40.50.300">
    <property type="entry name" value="P-loop containing nucleotide triphosphate hydrolases"/>
    <property type="match status" value="1"/>
</dbReference>
<accession>A0A8C2WB26</accession>
<comment type="similarity">
    <text evidence="1">Belongs to the TRAFAC class TrmE-Era-EngA-EngB-Septin-like GTPase superfamily. AIG1/Toc34/Toc159-like paraseptin GTPase family. IAN subfamily.</text>
</comment>
<dbReference type="Proteomes" id="UP000694565">
    <property type="component" value="Unplaced"/>
</dbReference>
<dbReference type="Pfam" id="PF04548">
    <property type="entry name" value="AIG1"/>
    <property type="match status" value="1"/>
</dbReference>
<evidence type="ECO:0000256" key="1">
    <source>
        <dbReference type="ARBA" id="ARBA00008535"/>
    </source>
</evidence>
<dbReference type="SUPFAM" id="SSF52540">
    <property type="entry name" value="P-loop containing nucleoside triphosphate hydrolases"/>
    <property type="match status" value="1"/>
</dbReference>
<dbReference type="AlphaFoldDB" id="A0A8C2WB26"/>
<dbReference type="PROSITE" id="PS51720">
    <property type="entry name" value="G_AIG1"/>
    <property type="match status" value="1"/>
</dbReference>
<dbReference type="PANTHER" id="PTHR10903:SF107">
    <property type="entry name" value="GTPASE IMAP FAMILY MEMBER 4-LIKE-RELATED"/>
    <property type="match status" value="1"/>
</dbReference>
<dbReference type="GO" id="GO:0005525">
    <property type="term" value="F:GTP binding"/>
    <property type="evidence" value="ECO:0007669"/>
    <property type="project" value="UniProtKB-KW"/>
</dbReference>
<evidence type="ECO:0000259" key="4">
    <source>
        <dbReference type="PROSITE" id="PS51720"/>
    </source>
</evidence>
<sequence>MNTLPELRVVLLGSRSVGKTLLRNSVLGFKEQEDGKRTAHSVARHGFAGSTAITVVDTPGWWKERDREIARGLSLSPAGVHAVLLVVPLDLTFGEAQRAALEERMNLFEAAIWKHAVVLFTYGDHLADESVEEHIEREHGALRWLIDKCEDKYHVVNNAKKTDPGQVIELFEKIEEMVAANDGRLFRPEMGDVYPRIEENFGRRQLKLLRSFLKPNLVINDLFQNLISNLRSFPKTI</sequence>
<dbReference type="InterPro" id="IPR045058">
    <property type="entry name" value="GIMA/IAN/Toc"/>
</dbReference>
<dbReference type="InterPro" id="IPR006703">
    <property type="entry name" value="G_AIG1"/>
</dbReference>
<keyword evidence="6" id="KW-1185">Reference proteome</keyword>
<organism evidence="5 6">
    <name type="scientific">Cyclopterus lumpus</name>
    <name type="common">Lumpsucker</name>
    <dbReference type="NCBI Taxonomy" id="8103"/>
    <lineage>
        <taxon>Eukaryota</taxon>
        <taxon>Metazoa</taxon>
        <taxon>Chordata</taxon>
        <taxon>Craniata</taxon>
        <taxon>Vertebrata</taxon>
        <taxon>Euteleostomi</taxon>
        <taxon>Actinopterygii</taxon>
        <taxon>Neopterygii</taxon>
        <taxon>Teleostei</taxon>
        <taxon>Neoteleostei</taxon>
        <taxon>Acanthomorphata</taxon>
        <taxon>Eupercaria</taxon>
        <taxon>Perciformes</taxon>
        <taxon>Cottioidei</taxon>
        <taxon>Cottales</taxon>
        <taxon>Cyclopteridae</taxon>
        <taxon>Cyclopterus</taxon>
    </lineage>
</organism>
<reference evidence="5" key="1">
    <citation type="submission" date="2025-08" db="UniProtKB">
        <authorList>
            <consortium name="Ensembl"/>
        </authorList>
    </citation>
    <scope>IDENTIFICATION</scope>
</reference>
<proteinExistence type="inferred from homology"/>
<dbReference type="Ensembl" id="ENSCLMT00005001102.1">
    <property type="protein sequence ID" value="ENSCLMP00005001017.1"/>
    <property type="gene ID" value="ENSCLMG00005000618.1"/>
</dbReference>
<feature type="domain" description="AIG1-type G" evidence="4">
    <location>
        <begin position="4"/>
        <end position="195"/>
    </location>
</feature>
<evidence type="ECO:0000313" key="6">
    <source>
        <dbReference type="Proteomes" id="UP000694565"/>
    </source>
</evidence>
<evidence type="ECO:0000313" key="5">
    <source>
        <dbReference type="Ensembl" id="ENSCLMP00005001017.1"/>
    </source>
</evidence>
<name>A0A8C2WB26_CYCLU</name>
<dbReference type="PANTHER" id="PTHR10903">
    <property type="entry name" value="GTPASE, IMAP FAMILY MEMBER-RELATED"/>
    <property type="match status" value="1"/>
</dbReference>